<accession>A0ABQ5CD14</accession>
<keyword evidence="3" id="KW-1185">Reference proteome</keyword>
<organism evidence="2 3">
    <name type="scientific">Tanacetum coccineum</name>
    <dbReference type="NCBI Taxonomy" id="301880"/>
    <lineage>
        <taxon>Eukaryota</taxon>
        <taxon>Viridiplantae</taxon>
        <taxon>Streptophyta</taxon>
        <taxon>Embryophyta</taxon>
        <taxon>Tracheophyta</taxon>
        <taxon>Spermatophyta</taxon>
        <taxon>Magnoliopsida</taxon>
        <taxon>eudicotyledons</taxon>
        <taxon>Gunneridae</taxon>
        <taxon>Pentapetalae</taxon>
        <taxon>asterids</taxon>
        <taxon>campanulids</taxon>
        <taxon>Asterales</taxon>
        <taxon>Asteraceae</taxon>
        <taxon>Asteroideae</taxon>
        <taxon>Anthemideae</taxon>
        <taxon>Anthemidinae</taxon>
        <taxon>Tanacetum</taxon>
    </lineage>
</organism>
<protein>
    <submittedName>
        <fullName evidence="2">Uncharacterized protein</fullName>
    </submittedName>
</protein>
<feature type="compositionally biased region" description="Polar residues" evidence="1">
    <location>
        <begin position="498"/>
        <end position="512"/>
    </location>
</feature>
<name>A0ABQ5CD14_9ASTR</name>
<gene>
    <name evidence="2" type="ORF">Tco_0894918</name>
</gene>
<dbReference type="Proteomes" id="UP001151760">
    <property type="component" value="Unassembled WGS sequence"/>
</dbReference>
<reference evidence="2" key="1">
    <citation type="journal article" date="2022" name="Int. J. Mol. Sci.">
        <title>Draft Genome of Tanacetum Coccineum: Genomic Comparison of Closely Related Tanacetum-Family Plants.</title>
        <authorList>
            <person name="Yamashiro T."/>
            <person name="Shiraishi A."/>
            <person name="Nakayama K."/>
            <person name="Satake H."/>
        </authorList>
    </citation>
    <scope>NUCLEOTIDE SEQUENCE</scope>
</reference>
<feature type="region of interest" description="Disordered" evidence="1">
    <location>
        <begin position="489"/>
        <end position="538"/>
    </location>
</feature>
<sequence length="579" mass="66186">MALVLMAKAFKLNNTTPTNNNQRSSSYPCNRQIAQLGINMNHDKQMLMVEDNVGNHFRPNKTTNQSRSGNVVAARARGNGNGNNENQISHSCRLLKKKEAGIQLNSEKFDFMAATGAYKEIEEVNANCTLKENLQQASTSGTQIDNAPVYDLDGSSEVHHSENCYNNDIFNMFTQEEQYIYICLLEPINEPHTVQQNNSNVISVESSVEHNGGTIEQHRVTDEEARAYFESLNNNLVIEVEKVNMVNRKMKETNADLTTELARYKNQEKYFEINQEKYDKLERYIHNWSSTAHQELHKIVKDEIFPIVNQVDARVQNFKIQFLKEAAEFVRDFKSLAKEADASLDKHKALEFEIERLLRAVVCQDIMSIVQNNFVVDTSNLQTKLDRTKEKLETCIIKKEKECDVLWNNWYKNVSLFPRLLSQMLCQKPVTSNSEPSTRESKVVNNDKVIASGMFRINPTINSRVDNFVPNKHVKASVRTKPITVSNPHVITKKDVNSDSNGLSSIGVNNIAKTRRPQPRRNTKNDRVPSASKSSCIENKEVEVEEQHRNLLLSKNKKHMSFECNNIKLAIYNDKSKVV</sequence>
<evidence type="ECO:0000313" key="3">
    <source>
        <dbReference type="Proteomes" id="UP001151760"/>
    </source>
</evidence>
<dbReference type="EMBL" id="BQNB010014178">
    <property type="protein sequence ID" value="GJT24981.1"/>
    <property type="molecule type" value="Genomic_DNA"/>
</dbReference>
<evidence type="ECO:0000313" key="2">
    <source>
        <dbReference type="EMBL" id="GJT24981.1"/>
    </source>
</evidence>
<feature type="compositionally biased region" description="Basic residues" evidence="1">
    <location>
        <begin position="513"/>
        <end position="522"/>
    </location>
</feature>
<reference evidence="2" key="2">
    <citation type="submission" date="2022-01" db="EMBL/GenBank/DDBJ databases">
        <authorList>
            <person name="Yamashiro T."/>
            <person name="Shiraishi A."/>
            <person name="Satake H."/>
            <person name="Nakayama K."/>
        </authorList>
    </citation>
    <scope>NUCLEOTIDE SEQUENCE</scope>
</reference>
<comment type="caution">
    <text evidence="2">The sequence shown here is derived from an EMBL/GenBank/DDBJ whole genome shotgun (WGS) entry which is preliminary data.</text>
</comment>
<proteinExistence type="predicted"/>
<evidence type="ECO:0000256" key="1">
    <source>
        <dbReference type="SAM" id="MobiDB-lite"/>
    </source>
</evidence>